<proteinExistence type="predicted"/>
<name>A0A6C0EBR6_9ZZZZ</name>
<evidence type="ECO:0000313" key="2">
    <source>
        <dbReference type="EMBL" id="QHT24825.1"/>
    </source>
</evidence>
<accession>A0A6C0EBR6</accession>
<evidence type="ECO:0000256" key="1">
    <source>
        <dbReference type="SAM" id="MobiDB-lite"/>
    </source>
</evidence>
<reference evidence="2" key="1">
    <citation type="journal article" date="2020" name="Nature">
        <title>Giant virus diversity and host interactions through global metagenomics.</title>
        <authorList>
            <person name="Schulz F."/>
            <person name="Roux S."/>
            <person name="Paez-Espino D."/>
            <person name="Jungbluth S."/>
            <person name="Walsh D.A."/>
            <person name="Denef V.J."/>
            <person name="McMahon K.D."/>
            <person name="Konstantinidis K.T."/>
            <person name="Eloe-Fadrosh E.A."/>
            <person name="Kyrpides N.C."/>
            <person name="Woyke T."/>
        </authorList>
    </citation>
    <scope>NUCLEOTIDE SEQUENCE</scope>
    <source>
        <strain evidence="2">GVMAG-M-3300023179-150</strain>
    </source>
</reference>
<dbReference type="AlphaFoldDB" id="A0A6C0EBR6"/>
<feature type="region of interest" description="Disordered" evidence="1">
    <location>
        <begin position="25"/>
        <end position="53"/>
    </location>
</feature>
<protein>
    <submittedName>
        <fullName evidence="2">Uncharacterized protein</fullName>
    </submittedName>
</protein>
<dbReference type="EMBL" id="MN739749">
    <property type="protein sequence ID" value="QHT24825.1"/>
    <property type="molecule type" value="Genomic_DNA"/>
</dbReference>
<organism evidence="2">
    <name type="scientific">viral metagenome</name>
    <dbReference type="NCBI Taxonomy" id="1070528"/>
    <lineage>
        <taxon>unclassified sequences</taxon>
        <taxon>metagenomes</taxon>
        <taxon>organismal metagenomes</taxon>
    </lineage>
</organism>
<sequence length="53" mass="6335">MAHMIMNLLQSWYTNSRNLINNINIGNSNSNKKRKLDDQDQSNYPFKKSRKTY</sequence>